<evidence type="ECO:0000313" key="1">
    <source>
        <dbReference type="EMBL" id="ADN01600.1"/>
    </source>
</evidence>
<proteinExistence type="predicted"/>
<gene>
    <name evidence="1" type="ordered locus">STHERM_c06410</name>
</gene>
<reference evidence="1 2" key="2">
    <citation type="journal article" date="2010" name="J. Bacteriol.">
        <title>Genome sequence of the polysaccharide-degrading, thermophilic anaerobe Spirochaeta thermophila DSM 6192.</title>
        <authorList>
            <person name="Angelov A."/>
            <person name="Liebl S."/>
            <person name="Ballschmiter M."/>
            <person name="Bomeke M."/>
            <person name="Lehmann R."/>
            <person name="Liesegang H."/>
            <person name="Daniel R."/>
            <person name="Liebl W."/>
        </authorList>
    </citation>
    <scope>NUCLEOTIDE SEQUENCE [LARGE SCALE GENOMIC DNA]</scope>
    <source>
        <strain evidence="2">ATCC 49972 / DSM 6192 / RI 19.B1</strain>
    </source>
</reference>
<dbReference type="InterPro" id="IPR058303">
    <property type="entry name" value="DUF7990"/>
</dbReference>
<organism evidence="1 2">
    <name type="scientific">Winmispira thermophila (strain ATCC 49972 / DSM 6192 / RI 19.B1)</name>
    <name type="common">Spirochaeta thermophila</name>
    <dbReference type="NCBI Taxonomy" id="665571"/>
    <lineage>
        <taxon>Bacteria</taxon>
        <taxon>Pseudomonadati</taxon>
        <taxon>Spirochaetota</taxon>
        <taxon>Spirochaetia</taxon>
        <taxon>Winmispirales</taxon>
        <taxon>Winmispiraceae</taxon>
        <taxon>Winmispira</taxon>
    </lineage>
</organism>
<dbReference type="PaxDb" id="665571-STHERM_c06410"/>
<dbReference type="AlphaFoldDB" id="E0RR22"/>
<reference key="1">
    <citation type="submission" date="2009-08" db="EMBL/GenBank/DDBJ databases">
        <title>The genome sequence of Spirochaeta thermophila DSM6192.</title>
        <authorList>
            <person name="Angelov A."/>
            <person name="Mientus M."/>
            <person name="Wittenberg S."/>
            <person name="Lehmann R."/>
            <person name="Liesegang H."/>
            <person name="Daniel R."/>
            <person name="Liebl W."/>
        </authorList>
    </citation>
    <scope>NUCLEOTIDE SEQUENCE</scope>
    <source>
        <strain>DSM 6192</strain>
    </source>
</reference>
<sequence length="93" mass="10631">MKEKARRLWTALKETITQVHRRKATEILLFELSEMENIFALLVLGSFIGIPSPNPILTLELLPHMEEELWTMVSRADFAQDPLGGLISLLELD</sequence>
<accession>E0RR22</accession>
<dbReference type="KEGG" id="sta:STHERM_c06410"/>
<dbReference type="RefSeq" id="WP_013313441.1">
    <property type="nucleotide sequence ID" value="NC_014484.1"/>
</dbReference>
<protein>
    <submittedName>
        <fullName evidence="1">Uncharacterized protein</fullName>
    </submittedName>
</protein>
<dbReference type="EMBL" id="CP001698">
    <property type="protein sequence ID" value="ADN01600.1"/>
    <property type="molecule type" value="Genomic_DNA"/>
</dbReference>
<dbReference type="Proteomes" id="UP000001296">
    <property type="component" value="Chromosome"/>
</dbReference>
<name>E0RR22_WINT6</name>
<dbReference type="HOGENOM" id="CLU_171553_0_0_12"/>
<dbReference type="Pfam" id="PF25952">
    <property type="entry name" value="DUF7990"/>
    <property type="match status" value="1"/>
</dbReference>
<evidence type="ECO:0000313" key="2">
    <source>
        <dbReference type="Proteomes" id="UP000001296"/>
    </source>
</evidence>